<evidence type="ECO:0000313" key="1">
    <source>
        <dbReference type="EMBL" id="KKN41786.1"/>
    </source>
</evidence>
<name>A0A0F9SY59_9ZZZZ</name>
<accession>A0A0F9SY59</accession>
<dbReference type="AlphaFoldDB" id="A0A0F9SY59"/>
<reference evidence="1" key="1">
    <citation type="journal article" date="2015" name="Nature">
        <title>Complex archaea that bridge the gap between prokaryotes and eukaryotes.</title>
        <authorList>
            <person name="Spang A."/>
            <person name="Saw J.H."/>
            <person name="Jorgensen S.L."/>
            <person name="Zaremba-Niedzwiedzka K."/>
            <person name="Martijn J."/>
            <person name="Lind A.E."/>
            <person name="van Eijk R."/>
            <person name="Schleper C."/>
            <person name="Guy L."/>
            <person name="Ettema T.J."/>
        </authorList>
    </citation>
    <scope>NUCLEOTIDE SEQUENCE</scope>
</reference>
<proteinExistence type="predicted"/>
<protein>
    <submittedName>
        <fullName evidence="1">Uncharacterized protein</fullName>
    </submittedName>
</protein>
<sequence>MREYPNDIPLDDDGNISSAFREYIKLMFTPEEAEIVQHLDIKPLTVNVIAKRIGNGTIISCESKCSESLS</sequence>
<gene>
    <name evidence="1" type="ORF">LCGC14_0719940</name>
</gene>
<dbReference type="EMBL" id="LAZR01001625">
    <property type="protein sequence ID" value="KKN41786.1"/>
    <property type="molecule type" value="Genomic_DNA"/>
</dbReference>
<comment type="caution">
    <text evidence="1">The sequence shown here is derived from an EMBL/GenBank/DDBJ whole genome shotgun (WGS) entry which is preliminary data.</text>
</comment>
<organism evidence="1">
    <name type="scientific">marine sediment metagenome</name>
    <dbReference type="NCBI Taxonomy" id="412755"/>
    <lineage>
        <taxon>unclassified sequences</taxon>
        <taxon>metagenomes</taxon>
        <taxon>ecological metagenomes</taxon>
    </lineage>
</organism>